<name>A0A8H6W1N8_9AGAR</name>
<dbReference type="OrthoDB" id="3055327at2759"/>
<accession>A0A8H6W1N8</accession>
<proteinExistence type="predicted"/>
<evidence type="ECO:0000313" key="1">
    <source>
        <dbReference type="EMBL" id="KAF7302249.1"/>
    </source>
</evidence>
<dbReference type="AlphaFoldDB" id="A0A8H6W1N8"/>
<evidence type="ECO:0000313" key="2">
    <source>
        <dbReference type="Proteomes" id="UP000636479"/>
    </source>
</evidence>
<protein>
    <submittedName>
        <fullName evidence="1">Uncharacterized protein</fullName>
    </submittedName>
</protein>
<organism evidence="1 2">
    <name type="scientific">Mycena indigotica</name>
    <dbReference type="NCBI Taxonomy" id="2126181"/>
    <lineage>
        <taxon>Eukaryota</taxon>
        <taxon>Fungi</taxon>
        <taxon>Dikarya</taxon>
        <taxon>Basidiomycota</taxon>
        <taxon>Agaricomycotina</taxon>
        <taxon>Agaricomycetes</taxon>
        <taxon>Agaricomycetidae</taxon>
        <taxon>Agaricales</taxon>
        <taxon>Marasmiineae</taxon>
        <taxon>Mycenaceae</taxon>
        <taxon>Mycena</taxon>
    </lineage>
</organism>
<dbReference type="Proteomes" id="UP000636479">
    <property type="component" value="Unassembled WGS sequence"/>
</dbReference>
<sequence>MLWLDILVSPYTLLWAKVLDYLQMTVEKLAISQSPFLLDAIGALGGVCTGLALVDAVAALKDMLASFPPHIGKMRTALLADKTGDPVGLQNLVQVAEVYGIATAIEKCFENTTYNPTAQHAATKASLLFSYARRWITDDNQTSTAYRTLLLGRIDWVHQYGSLDNPHICLDPFTTYLQLVLRTTPMQDWPVVAAERDHLSPLGLAWDWARDSSVLTPRTLEVVMLVAIGSTVERIIVTAPEQAAEAAWQPSFSDALLDDGCWAAFCALGRQMFTKAPPPYSQLDSDTLETLAHTAQLLRDAGGEYAQLLLVEHDNQSEEVQADILIDRIRFSNDPHDIS</sequence>
<dbReference type="EMBL" id="JACAZF010000006">
    <property type="protein sequence ID" value="KAF7302249.1"/>
    <property type="molecule type" value="Genomic_DNA"/>
</dbReference>
<keyword evidence="2" id="KW-1185">Reference proteome</keyword>
<gene>
    <name evidence="1" type="ORF">MIND_00791900</name>
</gene>
<reference evidence="1" key="1">
    <citation type="submission" date="2020-05" db="EMBL/GenBank/DDBJ databases">
        <title>Mycena genomes resolve the evolution of fungal bioluminescence.</title>
        <authorList>
            <person name="Tsai I.J."/>
        </authorList>
    </citation>
    <scope>NUCLEOTIDE SEQUENCE</scope>
    <source>
        <strain evidence="1">171206Taipei</strain>
    </source>
</reference>
<dbReference type="RefSeq" id="XP_037220249.1">
    <property type="nucleotide sequence ID" value="XM_037364605.1"/>
</dbReference>
<comment type="caution">
    <text evidence="1">The sequence shown here is derived from an EMBL/GenBank/DDBJ whole genome shotgun (WGS) entry which is preliminary data.</text>
</comment>
<dbReference type="GeneID" id="59347121"/>